<accession>A0A6B0SAB5</accession>
<dbReference type="Proteomes" id="UP000322234">
    <property type="component" value="Unassembled WGS sequence"/>
</dbReference>
<keyword evidence="2" id="KW-1185">Reference proteome</keyword>
<reference evidence="1" key="1">
    <citation type="submission" date="2019-10" db="EMBL/GenBank/DDBJ databases">
        <title>The sequence and de novo assembly of the wild yak genome.</title>
        <authorList>
            <person name="Liu Y."/>
        </authorList>
    </citation>
    <scope>NUCLEOTIDE SEQUENCE [LARGE SCALE GENOMIC DNA]</scope>
    <source>
        <strain evidence="1">WY2019</strain>
    </source>
</reference>
<dbReference type="InterPro" id="IPR051118">
    <property type="entry name" value="LST-2"/>
</dbReference>
<comment type="caution">
    <text evidence="1">The sequence shown here is derived from an EMBL/GenBank/DDBJ whole genome shotgun (WGS) entry which is preliminary data.</text>
</comment>
<dbReference type="AlphaFoldDB" id="A0A6B0SAB5"/>
<protein>
    <recommendedName>
        <fullName evidence="3">Lateral signaling target protein 2-like protein</fullName>
    </recommendedName>
</protein>
<dbReference type="EMBL" id="VBQZ03000151">
    <property type="protein sequence ID" value="MXQ96023.1"/>
    <property type="molecule type" value="Genomic_DNA"/>
</dbReference>
<evidence type="ECO:0000313" key="1">
    <source>
        <dbReference type="EMBL" id="MXQ96023.1"/>
    </source>
</evidence>
<evidence type="ECO:0000313" key="2">
    <source>
        <dbReference type="Proteomes" id="UP000322234"/>
    </source>
</evidence>
<dbReference type="GO" id="GO:0031901">
    <property type="term" value="C:early endosome membrane"/>
    <property type="evidence" value="ECO:0007669"/>
    <property type="project" value="TreeGrafter"/>
</dbReference>
<organism evidence="1 2">
    <name type="scientific">Bos mutus</name>
    <name type="common">wild yak</name>
    <dbReference type="NCBI Taxonomy" id="72004"/>
    <lineage>
        <taxon>Eukaryota</taxon>
        <taxon>Metazoa</taxon>
        <taxon>Chordata</taxon>
        <taxon>Craniata</taxon>
        <taxon>Vertebrata</taxon>
        <taxon>Euteleostomi</taxon>
        <taxon>Mammalia</taxon>
        <taxon>Eutheria</taxon>
        <taxon>Laurasiatheria</taxon>
        <taxon>Artiodactyla</taxon>
        <taxon>Ruminantia</taxon>
        <taxon>Pecora</taxon>
        <taxon>Bovidae</taxon>
        <taxon>Bovinae</taxon>
        <taxon>Bos</taxon>
    </lineage>
</organism>
<dbReference type="PANTHER" id="PTHR46465:SF3">
    <property type="entry name" value="LATERAL SIGNALING TARGET PROTEIN 2 HOMOLOG"/>
    <property type="match status" value="1"/>
</dbReference>
<gene>
    <name evidence="1" type="ORF">E5288_WYG022261</name>
</gene>
<name>A0A6B0SAB5_9CETA</name>
<sequence length="257" mass="29387">MMNRFRKWLYKPKRSDPQLLAQFYHADEELSQVAAELDSLDGRKDPQRCTLLVSQFRSCQDNVLNIINQIMDACIPQDRAPRDFCVKFPEEIRHDNLAGQLWFGAEVAQLSLRDWPPWAPTGAGHLLSHGAGAAVGAVRRSREALWTPGVCILESYVSAMVPVKSPREYYVQQEVIVLFCETVERALDFGYLTQDMIDDYEPALMFTIPRLAIVCGLVVYADGPLNLDRKVEDMSELFRPFHTLLRKIRNVSVTERL</sequence>
<proteinExistence type="predicted"/>
<evidence type="ECO:0008006" key="3">
    <source>
        <dbReference type="Google" id="ProtNLM"/>
    </source>
</evidence>
<dbReference type="PANTHER" id="PTHR46465">
    <property type="entry name" value="LATERAL SIGNALING TARGET PROTEIN 2 HOMOLOG"/>
    <property type="match status" value="1"/>
</dbReference>